<keyword evidence="2" id="KW-1185">Reference proteome</keyword>
<dbReference type="EMBL" id="CAJZAI010000003">
    <property type="protein sequence ID" value="CAG9170131.1"/>
    <property type="molecule type" value="Genomic_DNA"/>
</dbReference>
<gene>
    <name evidence="1" type="ORF">LMG23992_01475</name>
</gene>
<accession>A0ABM8WRQ2</accession>
<comment type="caution">
    <text evidence="1">The sequence shown here is derived from an EMBL/GenBank/DDBJ whole genome shotgun (WGS) entry which is preliminary data.</text>
</comment>
<dbReference type="RefSeq" id="WP_224079142.1">
    <property type="nucleotide sequence ID" value="NZ_CAJZAI010000003.1"/>
</dbReference>
<proteinExistence type="predicted"/>
<organism evidence="1 2">
    <name type="scientific">Cupriavidus laharis</name>
    <dbReference type="NCBI Taxonomy" id="151654"/>
    <lineage>
        <taxon>Bacteria</taxon>
        <taxon>Pseudomonadati</taxon>
        <taxon>Pseudomonadota</taxon>
        <taxon>Betaproteobacteria</taxon>
        <taxon>Burkholderiales</taxon>
        <taxon>Burkholderiaceae</taxon>
        <taxon>Cupriavidus</taxon>
    </lineage>
</organism>
<evidence type="ECO:0008006" key="3">
    <source>
        <dbReference type="Google" id="ProtNLM"/>
    </source>
</evidence>
<evidence type="ECO:0000313" key="1">
    <source>
        <dbReference type="EMBL" id="CAG9170131.1"/>
    </source>
</evidence>
<protein>
    <recommendedName>
        <fullName evidence="3">DUF4280 domain-containing protein</fullName>
    </recommendedName>
</protein>
<sequence>MPAPVLHLGATVLCSHAGQATPLSPVPRVLLSGQPAVTLASPYAVAGCALTGSPNPPCATGQWLAGAVRVMAMGVPLATMAGQSTCVPTGTPMLPVAAQTRVLAT</sequence>
<dbReference type="Proteomes" id="UP000727654">
    <property type="component" value="Unassembled WGS sequence"/>
</dbReference>
<evidence type="ECO:0000313" key="2">
    <source>
        <dbReference type="Proteomes" id="UP000727654"/>
    </source>
</evidence>
<reference evidence="1 2" key="1">
    <citation type="submission" date="2021-08" db="EMBL/GenBank/DDBJ databases">
        <authorList>
            <person name="Peeters C."/>
        </authorList>
    </citation>
    <scope>NUCLEOTIDE SEQUENCE [LARGE SCALE GENOMIC DNA]</scope>
    <source>
        <strain evidence="1 2">LMG 23992</strain>
    </source>
</reference>
<name>A0ABM8WRQ2_9BURK</name>